<dbReference type="SMART" id="SM00421">
    <property type="entry name" value="HTH_LUXR"/>
    <property type="match status" value="1"/>
</dbReference>
<dbReference type="InterPro" id="IPR041664">
    <property type="entry name" value="AAA_16"/>
</dbReference>
<dbReference type="GO" id="GO:0005524">
    <property type="term" value="F:ATP binding"/>
    <property type="evidence" value="ECO:0007669"/>
    <property type="project" value="UniProtKB-KW"/>
</dbReference>
<dbReference type="PROSITE" id="PS00622">
    <property type="entry name" value="HTH_LUXR_1"/>
    <property type="match status" value="1"/>
</dbReference>
<keyword evidence="6" id="KW-1185">Reference proteome</keyword>
<dbReference type="Pfam" id="PF13191">
    <property type="entry name" value="AAA_16"/>
    <property type="match status" value="1"/>
</dbReference>
<keyword evidence="2" id="KW-0067">ATP-binding</keyword>
<protein>
    <recommendedName>
        <fullName evidence="4">HTH luxR-type domain-containing protein</fullName>
    </recommendedName>
</protein>
<dbReference type="PANTHER" id="PTHR16305">
    <property type="entry name" value="TESTICULAR SOLUBLE ADENYLYL CYCLASE"/>
    <property type="match status" value="1"/>
</dbReference>
<dbReference type="CDD" id="cd06170">
    <property type="entry name" value="LuxR_C_like"/>
    <property type="match status" value="1"/>
</dbReference>
<dbReference type="InterPro" id="IPR011990">
    <property type="entry name" value="TPR-like_helical_dom_sf"/>
</dbReference>
<evidence type="ECO:0000313" key="5">
    <source>
        <dbReference type="EMBL" id="GGS50208.1"/>
    </source>
</evidence>
<evidence type="ECO:0000313" key="6">
    <source>
        <dbReference type="Proteomes" id="UP000653493"/>
    </source>
</evidence>
<dbReference type="SUPFAM" id="SSF48452">
    <property type="entry name" value="TPR-like"/>
    <property type="match status" value="1"/>
</dbReference>
<keyword evidence="1" id="KW-0547">Nucleotide-binding</keyword>
<dbReference type="Gene3D" id="1.10.10.10">
    <property type="entry name" value="Winged helix-like DNA-binding domain superfamily/Winged helix DNA-binding domain"/>
    <property type="match status" value="1"/>
</dbReference>
<comment type="caution">
    <text evidence="5">The sequence shown here is derived from an EMBL/GenBank/DDBJ whole genome shotgun (WGS) entry which is preliminary data.</text>
</comment>
<dbReference type="InterPro" id="IPR019734">
    <property type="entry name" value="TPR_rpt"/>
</dbReference>
<feature type="domain" description="HTH luxR-type" evidence="4">
    <location>
        <begin position="855"/>
        <end position="917"/>
    </location>
</feature>
<dbReference type="Gene3D" id="1.25.40.10">
    <property type="entry name" value="Tetratricopeptide repeat domain"/>
    <property type="match status" value="1"/>
</dbReference>
<accession>A0A918LH68</accession>
<dbReference type="EMBL" id="BMSL01000014">
    <property type="protein sequence ID" value="GGS50208.1"/>
    <property type="molecule type" value="Genomic_DNA"/>
</dbReference>
<evidence type="ECO:0000256" key="2">
    <source>
        <dbReference type="ARBA" id="ARBA00022840"/>
    </source>
</evidence>
<dbReference type="SUPFAM" id="SSF46894">
    <property type="entry name" value="C-terminal effector domain of the bipartite response regulators"/>
    <property type="match status" value="1"/>
</dbReference>
<dbReference type="Proteomes" id="UP000653493">
    <property type="component" value="Unassembled WGS sequence"/>
</dbReference>
<dbReference type="SUPFAM" id="SSF52540">
    <property type="entry name" value="P-loop containing nucleoside triphosphate hydrolases"/>
    <property type="match status" value="1"/>
</dbReference>
<name>A0A918LH68_STRGD</name>
<dbReference type="GO" id="GO:0004016">
    <property type="term" value="F:adenylate cyclase activity"/>
    <property type="evidence" value="ECO:0007669"/>
    <property type="project" value="TreeGrafter"/>
</dbReference>
<feature type="compositionally biased region" description="Basic residues" evidence="3">
    <location>
        <begin position="923"/>
        <end position="938"/>
    </location>
</feature>
<evidence type="ECO:0000259" key="4">
    <source>
        <dbReference type="PROSITE" id="PS50043"/>
    </source>
</evidence>
<dbReference type="SMART" id="SM00028">
    <property type="entry name" value="TPR"/>
    <property type="match status" value="2"/>
</dbReference>
<dbReference type="InterPro" id="IPR000792">
    <property type="entry name" value="Tscrpt_reg_LuxR_C"/>
</dbReference>
<reference evidence="5" key="1">
    <citation type="journal article" date="2014" name="Int. J. Syst. Evol. Microbiol.">
        <title>Complete genome sequence of Corynebacterium casei LMG S-19264T (=DSM 44701T), isolated from a smear-ripened cheese.</title>
        <authorList>
            <consortium name="US DOE Joint Genome Institute (JGI-PGF)"/>
            <person name="Walter F."/>
            <person name="Albersmeier A."/>
            <person name="Kalinowski J."/>
            <person name="Ruckert C."/>
        </authorList>
    </citation>
    <scope>NUCLEOTIDE SEQUENCE</scope>
    <source>
        <strain evidence="5">JCM 4234</strain>
    </source>
</reference>
<dbReference type="PRINTS" id="PR00038">
    <property type="entry name" value="HTHLUXR"/>
</dbReference>
<dbReference type="InterPro" id="IPR016032">
    <property type="entry name" value="Sig_transdc_resp-reg_C-effctor"/>
</dbReference>
<evidence type="ECO:0000256" key="1">
    <source>
        <dbReference type="ARBA" id="ARBA00022741"/>
    </source>
</evidence>
<proteinExistence type="predicted"/>
<dbReference type="Gene3D" id="3.40.50.300">
    <property type="entry name" value="P-loop containing nucleotide triphosphate hydrolases"/>
    <property type="match status" value="1"/>
</dbReference>
<reference evidence="5" key="2">
    <citation type="submission" date="2020-09" db="EMBL/GenBank/DDBJ databases">
        <authorList>
            <person name="Sun Q."/>
            <person name="Ohkuma M."/>
        </authorList>
    </citation>
    <scope>NUCLEOTIDE SEQUENCE</scope>
    <source>
        <strain evidence="5">JCM 4234</strain>
    </source>
</reference>
<gene>
    <name evidence="5" type="ORF">GCM10010238_44650</name>
</gene>
<dbReference type="PROSITE" id="PS50043">
    <property type="entry name" value="HTH_LUXR_2"/>
    <property type="match status" value="1"/>
</dbReference>
<dbReference type="GO" id="GO:0006355">
    <property type="term" value="P:regulation of DNA-templated transcription"/>
    <property type="evidence" value="ECO:0007669"/>
    <property type="project" value="InterPro"/>
</dbReference>
<feature type="region of interest" description="Disordered" evidence="3">
    <location>
        <begin position="915"/>
        <end position="938"/>
    </location>
</feature>
<dbReference type="GO" id="GO:0005737">
    <property type="term" value="C:cytoplasm"/>
    <property type="evidence" value="ECO:0007669"/>
    <property type="project" value="TreeGrafter"/>
</dbReference>
<dbReference type="PANTHER" id="PTHR16305:SF35">
    <property type="entry name" value="TRANSCRIPTIONAL ACTIVATOR DOMAIN"/>
    <property type="match status" value="1"/>
</dbReference>
<organism evidence="5 6">
    <name type="scientific">Streptomyces griseoviridis</name>
    <dbReference type="NCBI Taxonomy" id="45398"/>
    <lineage>
        <taxon>Bacteria</taxon>
        <taxon>Bacillati</taxon>
        <taxon>Actinomycetota</taxon>
        <taxon>Actinomycetes</taxon>
        <taxon>Kitasatosporales</taxon>
        <taxon>Streptomycetaceae</taxon>
        <taxon>Streptomyces</taxon>
    </lineage>
</organism>
<sequence length="938" mass="100286">MLLLEREKHKSLLKSLVGACLAGRGQVLLIEGVAASGRTALLRQAVEDAERAGLLVMRASCSPVEKDLAGSVLSQLLLSIPAPGALADQAVPGYHEFCRQILRLTARAPLVVAVDDIHHADAESAQSLLYLARRLGAARVLLVVTSQRDDGQAPPLFTAELPCGPGTHRLEVEPLSEDGTAALLADRLGPRPDTARLATEFHRISGGNLRLLDALTEDVRRGGRNGRDHVTARGYGAAVVGLLRRGEPAVLRTAQALAVLGGRGTPERVARLTGLDQEHETGTGTLTGSASVERAIATMTATGLLRDGRLPHPAAREAVLSTVTGAERATFNQRAARLLHGLGEPASAVACHLAQARRRVEPWAVPVLVEAAEQELLAERNERAARYLELAHEACPDPADRAAVLAKLTDARWRVSPSAAAGHLTPLVAAARTGDLGDDCLPDLVRQLLWHGRHTDAAAVLGRLREAAASDAPLAQEVRHLDSWLAFSHPRFAHRRTQPAARAAFGGPPAAGRALTTPAGNDPWLALAGSLCDQLVSGGGGDRAAALERSLRNLRSRGNPAWAHETAALALLGLLDLGRYDLVLQRCATLGAAGGEDEAPTWHAVLASLRAEALLRRGDLEDALRTAREALTLLPAHAWGVAVGFPLGTLITAAVRSGDTETAERYLAFSPPEAMSQSRFGLYYLHARGTYHLAVQRAYAALADFLACGDLVPALGLEAAAPVPWRTSAAEAWLRLGNDDRARRLVREELACSDASGGVGSARGRSLRMLAAVSTPERRPQLLLEAVELFEQYGEQYEQARGLADLGYAYSALADNRRARTTLRRARYLATSCGAAPLGEELLAFQGTSDTSVSCEDDGSRLTEAERRVAHLAVLGYTNREIAAKLYITASTVEQHLTRIYRKLDIKRRRDLPADLGTTTLHGRQRHAQRPSTKRSAS</sequence>
<dbReference type="InterPro" id="IPR036388">
    <property type="entry name" value="WH-like_DNA-bd_sf"/>
</dbReference>
<dbReference type="AlphaFoldDB" id="A0A918LH68"/>
<dbReference type="Pfam" id="PF00196">
    <property type="entry name" value="GerE"/>
    <property type="match status" value="1"/>
</dbReference>
<dbReference type="GO" id="GO:0003677">
    <property type="term" value="F:DNA binding"/>
    <property type="evidence" value="ECO:0007669"/>
    <property type="project" value="InterPro"/>
</dbReference>
<dbReference type="InterPro" id="IPR027417">
    <property type="entry name" value="P-loop_NTPase"/>
</dbReference>
<evidence type="ECO:0000256" key="3">
    <source>
        <dbReference type="SAM" id="MobiDB-lite"/>
    </source>
</evidence>